<reference evidence="1" key="1">
    <citation type="submission" date="2018-11" db="EMBL/GenBank/DDBJ databases">
        <authorList>
            <consortium name="Pathogen Informatics"/>
        </authorList>
    </citation>
    <scope>NUCLEOTIDE SEQUENCE</scope>
</reference>
<dbReference type="AlphaFoldDB" id="A0A3S5BTY1"/>
<name>A0A3S5BTY1_9PLAT</name>
<keyword evidence="2" id="KW-1185">Reference proteome</keyword>
<gene>
    <name evidence="1" type="ORF">PXEA_LOCUS11711</name>
</gene>
<comment type="caution">
    <text evidence="1">The sequence shown here is derived from an EMBL/GenBank/DDBJ whole genome shotgun (WGS) entry which is preliminary data.</text>
</comment>
<organism evidence="1 2">
    <name type="scientific">Protopolystoma xenopodis</name>
    <dbReference type="NCBI Taxonomy" id="117903"/>
    <lineage>
        <taxon>Eukaryota</taxon>
        <taxon>Metazoa</taxon>
        <taxon>Spiralia</taxon>
        <taxon>Lophotrochozoa</taxon>
        <taxon>Platyhelminthes</taxon>
        <taxon>Monogenea</taxon>
        <taxon>Polyopisthocotylea</taxon>
        <taxon>Polystomatidea</taxon>
        <taxon>Polystomatidae</taxon>
        <taxon>Protopolystoma</taxon>
    </lineage>
</organism>
<proteinExistence type="predicted"/>
<dbReference type="Proteomes" id="UP000784294">
    <property type="component" value="Unassembled WGS sequence"/>
</dbReference>
<evidence type="ECO:0000313" key="2">
    <source>
        <dbReference type="Proteomes" id="UP000784294"/>
    </source>
</evidence>
<sequence length="169" mass="18433">MVEGTSRGCYEYQTGRPSYAPLVPAFLGQALMPELLSFLFSRADSATAPEASAQAGRAQRCGSLVTAVMNARTRPATGQFRSAGKSEIKPFERMTHVNCMERGHRPPPDDKSTSLLIGQMSVRLAKCEFIGWSAEISAVIEAGRGGEHFTQHLTWTNKPTDLTVDTLTR</sequence>
<protein>
    <submittedName>
        <fullName evidence="1">Uncharacterized protein</fullName>
    </submittedName>
</protein>
<dbReference type="EMBL" id="CAAALY010036262">
    <property type="protein sequence ID" value="VEL18271.1"/>
    <property type="molecule type" value="Genomic_DNA"/>
</dbReference>
<accession>A0A3S5BTY1</accession>
<evidence type="ECO:0000313" key="1">
    <source>
        <dbReference type="EMBL" id="VEL18271.1"/>
    </source>
</evidence>